<gene>
    <name evidence="2" type="ORF">LTR77_003592</name>
</gene>
<feature type="compositionally biased region" description="Basic residues" evidence="1">
    <location>
        <begin position="146"/>
        <end position="160"/>
    </location>
</feature>
<dbReference type="GeneID" id="89924938"/>
<dbReference type="Proteomes" id="UP001337655">
    <property type="component" value="Unassembled WGS sequence"/>
</dbReference>
<accession>A0AAV9PES1</accession>
<dbReference type="EMBL" id="JAVRRT010000005">
    <property type="protein sequence ID" value="KAK5171955.1"/>
    <property type="molecule type" value="Genomic_DNA"/>
</dbReference>
<keyword evidence="3" id="KW-1185">Reference proteome</keyword>
<dbReference type="AlphaFoldDB" id="A0AAV9PES1"/>
<evidence type="ECO:0008006" key="4">
    <source>
        <dbReference type="Google" id="ProtNLM"/>
    </source>
</evidence>
<organism evidence="2 3">
    <name type="scientific">Saxophila tyrrhenica</name>
    <dbReference type="NCBI Taxonomy" id="1690608"/>
    <lineage>
        <taxon>Eukaryota</taxon>
        <taxon>Fungi</taxon>
        <taxon>Dikarya</taxon>
        <taxon>Ascomycota</taxon>
        <taxon>Pezizomycotina</taxon>
        <taxon>Dothideomycetes</taxon>
        <taxon>Dothideomycetidae</taxon>
        <taxon>Mycosphaerellales</taxon>
        <taxon>Extremaceae</taxon>
        <taxon>Saxophila</taxon>
    </lineage>
</organism>
<dbReference type="RefSeq" id="XP_064660799.1">
    <property type="nucleotide sequence ID" value="XM_064800848.1"/>
</dbReference>
<name>A0AAV9PES1_9PEZI</name>
<feature type="region of interest" description="Disordered" evidence="1">
    <location>
        <begin position="145"/>
        <end position="167"/>
    </location>
</feature>
<proteinExistence type="predicted"/>
<reference evidence="2 3" key="1">
    <citation type="submission" date="2023-08" db="EMBL/GenBank/DDBJ databases">
        <title>Black Yeasts Isolated from many extreme environments.</title>
        <authorList>
            <person name="Coleine C."/>
            <person name="Stajich J.E."/>
            <person name="Selbmann L."/>
        </authorList>
    </citation>
    <scope>NUCLEOTIDE SEQUENCE [LARGE SCALE GENOMIC DNA]</scope>
    <source>
        <strain evidence="2 3">CCFEE 5935</strain>
    </source>
</reference>
<evidence type="ECO:0000313" key="2">
    <source>
        <dbReference type="EMBL" id="KAK5171955.1"/>
    </source>
</evidence>
<sequence length="222" mass="25281">MVLNILMLLPIDKLPVEYPVTAEPGKLYNDIDTVAHRVMGNYAERLWPNRDVENDARLTNALEIYLDHLMQSDAACPPCVRTLLDATAPKVRARFIQTRRGGRGRRESGSVKEVQEKMSLTTIQDGGIELRRGVTAALKAEGMRGRQVRRGRCRERRKRRSEQSRRRGNLSRMLQACLVTYICTCSIDNVEGKDIECGESFDRIEDLQDHGEKEHVERSGSE</sequence>
<comment type="caution">
    <text evidence="2">The sequence shown here is derived from an EMBL/GenBank/DDBJ whole genome shotgun (WGS) entry which is preliminary data.</text>
</comment>
<evidence type="ECO:0000313" key="3">
    <source>
        <dbReference type="Proteomes" id="UP001337655"/>
    </source>
</evidence>
<evidence type="ECO:0000256" key="1">
    <source>
        <dbReference type="SAM" id="MobiDB-lite"/>
    </source>
</evidence>
<protein>
    <recommendedName>
        <fullName evidence="4">C2H2-type domain-containing protein</fullName>
    </recommendedName>
</protein>